<evidence type="ECO:0000313" key="9">
    <source>
        <dbReference type="Proteomes" id="UP000676169"/>
    </source>
</evidence>
<evidence type="ECO:0000256" key="4">
    <source>
        <dbReference type="RuleBase" id="RU000675"/>
    </source>
</evidence>
<dbReference type="RefSeq" id="WP_211631900.1">
    <property type="nucleotide sequence ID" value="NZ_CP073100.1"/>
</dbReference>
<dbReference type="InterPro" id="IPR000421">
    <property type="entry name" value="FA58C"/>
</dbReference>
<proteinExistence type="inferred from homology"/>
<dbReference type="SUPFAM" id="SSF49785">
    <property type="entry name" value="Galactose-binding domain-like"/>
    <property type="match status" value="2"/>
</dbReference>
<keyword evidence="6" id="KW-0732">Signal</keyword>
<dbReference type="Gene3D" id="2.60.120.260">
    <property type="entry name" value="Galactose-binding domain-like"/>
    <property type="match status" value="3"/>
</dbReference>
<keyword evidence="3 4" id="KW-0326">Glycosidase</keyword>
<dbReference type="GO" id="GO:0004565">
    <property type="term" value="F:beta-galactosidase activity"/>
    <property type="evidence" value="ECO:0007669"/>
    <property type="project" value="UniProtKB-EC"/>
</dbReference>
<dbReference type="InterPro" id="IPR048913">
    <property type="entry name" value="BetaGal_gal-bd"/>
</dbReference>
<evidence type="ECO:0000259" key="7">
    <source>
        <dbReference type="PROSITE" id="PS50022"/>
    </source>
</evidence>
<dbReference type="PRINTS" id="PR00742">
    <property type="entry name" value="GLHYDRLASE35"/>
</dbReference>
<name>A0A975PF08_9BACT</name>
<dbReference type="PROSITE" id="PS01182">
    <property type="entry name" value="GLYCOSYL_HYDROL_F35"/>
    <property type="match status" value="1"/>
</dbReference>
<dbReference type="Pfam" id="PF21467">
    <property type="entry name" value="BetaGal_gal-bd"/>
    <property type="match status" value="1"/>
</dbReference>
<keyword evidence="9" id="KW-1185">Reference proteome</keyword>
<dbReference type="PANTHER" id="PTHR23421">
    <property type="entry name" value="BETA-GALACTOSIDASE RELATED"/>
    <property type="match status" value="1"/>
</dbReference>
<dbReference type="EMBL" id="CP073100">
    <property type="protein sequence ID" value="QUE51758.1"/>
    <property type="molecule type" value="Genomic_DNA"/>
</dbReference>
<dbReference type="Pfam" id="PF21317">
    <property type="entry name" value="BetaGal_ABD_1"/>
    <property type="match status" value="1"/>
</dbReference>
<reference evidence="8" key="1">
    <citation type="submission" date="2021-04" db="EMBL/GenBank/DDBJ databases">
        <title>Luteolibacter sp. 32A isolated from the skin of an Anderson's salamander (Ambystoma andersonii).</title>
        <authorList>
            <person name="Spergser J."/>
            <person name="Busse H.-J."/>
        </authorList>
    </citation>
    <scope>NUCLEOTIDE SEQUENCE</scope>
    <source>
        <strain evidence="8">32A</strain>
    </source>
</reference>
<gene>
    <name evidence="8" type="ORF">KBB96_02445</name>
</gene>
<dbReference type="Pfam" id="PF01301">
    <property type="entry name" value="Glyco_hydro_35"/>
    <property type="match status" value="1"/>
</dbReference>
<dbReference type="GO" id="GO:0005975">
    <property type="term" value="P:carbohydrate metabolic process"/>
    <property type="evidence" value="ECO:0007669"/>
    <property type="project" value="InterPro"/>
</dbReference>
<evidence type="ECO:0000313" key="8">
    <source>
        <dbReference type="EMBL" id="QUE51758.1"/>
    </source>
</evidence>
<dbReference type="SUPFAM" id="SSF51445">
    <property type="entry name" value="(Trans)glycosidases"/>
    <property type="match status" value="1"/>
</dbReference>
<keyword evidence="2 4" id="KW-0378">Hydrolase</keyword>
<dbReference type="Gene3D" id="3.20.20.80">
    <property type="entry name" value="Glycosidases"/>
    <property type="match status" value="1"/>
</dbReference>
<dbReference type="Proteomes" id="UP000676169">
    <property type="component" value="Chromosome"/>
</dbReference>
<protein>
    <recommendedName>
        <fullName evidence="4">Beta-galactosidase</fullName>
        <ecNumber evidence="4">3.2.1.23</ecNumber>
    </recommendedName>
</protein>
<accession>A0A975PF08</accession>
<dbReference type="InterPro" id="IPR001944">
    <property type="entry name" value="Glycoside_Hdrlase_35"/>
</dbReference>
<dbReference type="Pfam" id="PF00754">
    <property type="entry name" value="F5_F8_type_C"/>
    <property type="match status" value="1"/>
</dbReference>
<sequence length="781" mass="86409">MSTTLFKRLMPAVLAAGMFTSTIQAAPVAAKHTFSIGDEAFLLDGKPFVIRTGEMHFARVPKEYWRHRLQLLKAMGMNAVCAYLFWNYHEWEPGTYNWEGQADAAEFCRIAQEEGLWVVLRPGPYVCAEWDGGGLPWWLLKNDKIQLRTRDADFMKAATSWYQEVGRVLGPLQITKGGPILMAQVENEYGSYGKDAEYIGDLKKTLTTAGFDIPFFACNPAGDLRNGARADLFNVVNFGRDPEGAFKKLREIQPKGPLMCGEYYPGWFDTWGSPHHKGETDRYIKELESMLKAKASFSLYMAHGGTTPGMWPGTDRPFKPDTNSYDYDAPISEAGWTGDKFNRTRELMGRYLGEGEKLPEPPAPLPVTSLPEITFTQTAPVFDNLPEAIADCDVKPMENYDQGHGSILYRTELPAGPAITLKAGQVHDFAWVFIDGKKVGFMDRRTRSYSVKLPAREKAGRLDILVEAMGHVNFGKEVHDRKGLQDGVMLAEANGNTMPLPGSWKVFPLRQDDKQLASLKWKQGPEEGPSFWKATFPVAKPADTFLDLSTWGKGVIWVNGHCLSRFWNIGPTQTAFLPGAWLKKEGNEIVILDLLGPSKPVISGLEKPILDQLRPELDFANQATAYGKLALDGVTPVHSGSFAPGGDAQQVKLAAPATGRQFCIESENAHDGKQFAAIAELDLLDPAGNSVSHQTWTIAYADSEEKKAEDGSATNAIDGQSANFWHTQWKDSQPSQPHRLVIDLGASATIGGFRYTPRQGSGNEGGRIKDYRIYVGDALVK</sequence>
<dbReference type="KEGG" id="lamb:KBB96_02445"/>
<feature type="domain" description="F5/8 type C" evidence="7">
    <location>
        <begin position="676"/>
        <end position="781"/>
    </location>
</feature>
<dbReference type="AlphaFoldDB" id="A0A975PF08"/>
<comment type="catalytic activity">
    <reaction evidence="4">
        <text>Hydrolysis of terminal non-reducing beta-D-galactose residues in beta-D-galactosides.</text>
        <dbReference type="EC" id="3.2.1.23"/>
    </reaction>
</comment>
<dbReference type="EC" id="3.2.1.23" evidence="4"/>
<dbReference type="InterPro" id="IPR048912">
    <property type="entry name" value="BetaGal1-like_ABD1"/>
</dbReference>
<dbReference type="PROSITE" id="PS50022">
    <property type="entry name" value="FA58C_3"/>
    <property type="match status" value="1"/>
</dbReference>
<dbReference type="InterPro" id="IPR031330">
    <property type="entry name" value="Gly_Hdrlase_35_cat"/>
</dbReference>
<evidence type="ECO:0000256" key="2">
    <source>
        <dbReference type="ARBA" id="ARBA00022801"/>
    </source>
</evidence>
<organism evidence="8 9">
    <name type="scientific">Luteolibacter ambystomatis</name>
    <dbReference type="NCBI Taxonomy" id="2824561"/>
    <lineage>
        <taxon>Bacteria</taxon>
        <taxon>Pseudomonadati</taxon>
        <taxon>Verrucomicrobiota</taxon>
        <taxon>Verrucomicrobiia</taxon>
        <taxon>Verrucomicrobiales</taxon>
        <taxon>Verrucomicrobiaceae</taxon>
        <taxon>Luteolibacter</taxon>
    </lineage>
</organism>
<dbReference type="InterPro" id="IPR008979">
    <property type="entry name" value="Galactose-bd-like_sf"/>
</dbReference>
<dbReference type="InterPro" id="IPR019801">
    <property type="entry name" value="Glyco_hydro_35_CS"/>
</dbReference>
<evidence type="ECO:0000256" key="3">
    <source>
        <dbReference type="ARBA" id="ARBA00023295"/>
    </source>
</evidence>
<evidence type="ECO:0000256" key="1">
    <source>
        <dbReference type="ARBA" id="ARBA00009809"/>
    </source>
</evidence>
<feature type="chain" id="PRO_5037586095" description="Beta-galactosidase" evidence="6">
    <location>
        <begin position="26"/>
        <end position="781"/>
    </location>
</feature>
<evidence type="ECO:0000256" key="6">
    <source>
        <dbReference type="SAM" id="SignalP"/>
    </source>
</evidence>
<dbReference type="InterPro" id="IPR017853">
    <property type="entry name" value="GH"/>
</dbReference>
<feature type="signal peptide" evidence="6">
    <location>
        <begin position="1"/>
        <end position="25"/>
    </location>
</feature>
<evidence type="ECO:0000256" key="5">
    <source>
        <dbReference type="RuleBase" id="RU003679"/>
    </source>
</evidence>
<comment type="similarity">
    <text evidence="1 5">Belongs to the glycosyl hydrolase 35 family.</text>
</comment>